<proteinExistence type="predicted"/>
<gene>
    <name evidence="1" type="ORF">OESDEN_21811</name>
</gene>
<keyword evidence="2" id="KW-1185">Reference proteome</keyword>
<accession>A0A0B1S3V1</accession>
<name>A0A0B1S3V1_OESDE</name>
<evidence type="ECO:0000313" key="2">
    <source>
        <dbReference type="Proteomes" id="UP000053660"/>
    </source>
</evidence>
<evidence type="ECO:0000313" key="1">
    <source>
        <dbReference type="EMBL" id="KHJ78566.1"/>
    </source>
</evidence>
<protein>
    <submittedName>
        <fullName evidence="1">Uncharacterized protein</fullName>
    </submittedName>
</protein>
<dbReference type="AlphaFoldDB" id="A0A0B1S3V1"/>
<feature type="non-terminal residue" evidence="1">
    <location>
        <position position="60"/>
    </location>
</feature>
<dbReference type="EMBL" id="KN609648">
    <property type="protein sequence ID" value="KHJ78566.1"/>
    <property type="molecule type" value="Genomic_DNA"/>
</dbReference>
<organism evidence="1 2">
    <name type="scientific">Oesophagostomum dentatum</name>
    <name type="common">Nodular worm</name>
    <dbReference type="NCBI Taxonomy" id="61180"/>
    <lineage>
        <taxon>Eukaryota</taxon>
        <taxon>Metazoa</taxon>
        <taxon>Ecdysozoa</taxon>
        <taxon>Nematoda</taxon>
        <taxon>Chromadorea</taxon>
        <taxon>Rhabditida</taxon>
        <taxon>Rhabditina</taxon>
        <taxon>Rhabditomorpha</taxon>
        <taxon>Strongyloidea</taxon>
        <taxon>Strongylidae</taxon>
        <taxon>Oesophagostomum</taxon>
    </lineage>
</organism>
<sequence>MLRKNRRRRLRLLLESHFLRVLVIIRVSRLPKRRCDRSVRGVKYSASLKAMRCICTILSN</sequence>
<dbReference type="Proteomes" id="UP000053660">
    <property type="component" value="Unassembled WGS sequence"/>
</dbReference>
<reference evidence="1 2" key="1">
    <citation type="submission" date="2014-03" db="EMBL/GenBank/DDBJ databases">
        <title>Draft genome of the hookworm Oesophagostomum dentatum.</title>
        <authorList>
            <person name="Mitreva M."/>
        </authorList>
    </citation>
    <scope>NUCLEOTIDE SEQUENCE [LARGE SCALE GENOMIC DNA]</scope>
    <source>
        <strain evidence="1 2">OD-Hann</strain>
    </source>
</reference>